<dbReference type="GO" id="GO:0032259">
    <property type="term" value="P:methylation"/>
    <property type="evidence" value="ECO:0007669"/>
    <property type="project" value="UniProtKB-KW"/>
</dbReference>
<keyword evidence="5" id="KW-0443">Lipid metabolism</keyword>
<comment type="caution">
    <text evidence="7">The sequence shown here is derived from an EMBL/GenBank/DDBJ whole genome shotgun (WGS) entry which is preliminary data.</text>
</comment>
<dbReference type="PANTHER" id="PTHR43667">
    <property type="entry name" value="CYCLOPROPANE-FATTY-ACYL-PHOSPHOLIPID SYNTHASE"/>
    <property type="match status" value="1"/>
</dbReference>
<accession>A0A7V7TX85</accession>
<dbReference type="GO" id="GO:0008610">
    <property type="term" value="P:lipid biosynthetic process"/>
    <property type="evidence" value="ECO:0007669"/>
    <property type="project" value="InterPro"/>
</dbReference>
<name>A0A7V7TX85_9HYPH</name>
<sequence length="422" mass="47576">MNRVLSYFLSRFTQQGSLTVTDSGGRVHRFGSGGSPSVHLRFNSPAAERALAANPSLKLGECFMEGGFDIVEGSVYDLLHLAAANSADPRWDTAWMRAIESARLLVRRLAQNNNLTRARRNVHHHYDLSSEFYSLFLDADRQYSCAYFERPDMTIEEAQLAKKRHIAAKLVLDRPDLSVLDIGCGWGGLGLYLASLADAKVTGVTLSTEQHAIAVERAAAQGLSRRADFQLLDYRKAAGPFDRIVSVGMFEHVGLDRYDEFFGQAARLLDRDGVMLLHTIGHSSPPRNTNSFIAKYIFPGGYLPTLSEMTPAIERAGLMVADVEILRIHYAETLKAWRERFLAHREEAKAIYDERFCRMWEFYLAGSEASFRMWDLNVFQFQLVKRHGVVPITRDYIAAAEHGLRERESALCLANDRRHAAE</sequence>
<protein>
    <submittedName>
        <fullName evidence="7">Class I SAM-dependent methyltransferase</fullName>
    </submittedName>
</protein>
<evidence type="ECO:0000313" key="8">
    <source>
        <dbReference type="Proteomes" id="UP000432089"/>
    </source>
</evidence>
<dbReference type="GO" id="GO:0008168">
    <property type="term" value="F:methyltransferase activity"/>
    <property type="evidence" value="ECO:0007669"/>
    <property type="project" value="UniProtKB-KW"/>
</dbReference>
<evidence type="ECO:0000256" key="4">
    <source>
        <dbReference type="ARBA" id="ARBA00022691"/>
    </source>
</evidence>
<gene>
    <name evidence="7" type="ORF">F6X38_06520</name>
</gene>
<organism evidence="7 8">
    <name type="scientific">Plantimonas leprariae</name>
    <dbReference type="NCBI Taxonomy" id="2615207"/>
    <lineage>
        <taxon>Bacteria</taxon>
        <taxon>Pseudomonadati</taxon>
        <taxon>Pseudomonadota</taxon>
        <taxon>Alphaproteobacteria</taxon>
        <taxon>Hyphomicrobiales</taxon>
        <taxon>Aurantimonadaceae</taxon>
        <taxon>Plantimonas</taxon>
    </lineage>
</organism>
<dbReference type="InterPro" id="IPR057206">
    <property type="entry name" value="DUF7884"/>
</dbReference>
<evidence type="ECO:0000256" key="2">
    <source>
        <dbReference type="ARBA" id="ARBA00022603"/>
    </source>
</evidence>
<evidence type="ECO:0000256" key="5">
    <source>
        <dbReference type="ARBA" id="ARBA00023098"/>
    </source>
</evidence>
<proteinExistence type="inferred from homology"/>
<evidence type="ECO:0000256" key="1">
    <source>
        <dbReference type="ARBA" id="ARBA00010815"/>
    </source>
</evidence>
<dbReference type="Gene3D" id="3.40.50.150">
    <property type="entry name" value="Vaccinia Virus protein VP39"/>
    <property type="match status" value="1"/>
</dbReference>
<dbReference type="PIRSF" id="PIRSF003085">
    <property type="entry name" value="CMAS"/>
    <property type="match status" value="1"/>
</dbReference>
<dbReference type="CDD" id="cd02440">
    <property type="entry name" value="AdoMet_MTases"/>
    <property type="match status" value="1"/>
</dbReference>
<reference evidence="7 8" key="1">
    <citation type="submission" date="2019-09" db="EMBL/GenBank/DDBJ databases">
        <title>YIM 132180 draft genome.</title>
        <authorList>
            <person name="Zhang K."/>
        </authorList>
    </citation>
    <scope>NUCLEOTIDE SEQUENCE [LARGE SCALE GENOMIC DNA]</scope>
    <source>
        <strain evidence="7 8">YIM 132180</strain>
    </source>
</reference>
<dbReference type="Proteomes" id="UP000432089">
    <property type="component" value="Unassembled WGS sequence"/>
</dbReference>
<dbReference type="AlphaFoldDB" id="A0A7V7TX85"/>
<keyword evidence="4" id="KW-0949">S-adenosyl-L-methionine</keyword>
<dbReference type="InterPro" id="IPR003333">
    <property type="entry name" value="CMAS"/>
</dbReference>
<evidence type="ECO:0000256" key="3">
    <source>
        <dbReference type="ARBA" id="ARBA00022679"/>
    </source>
</evidence>
<dbReference type="EMBL" id="VZDO01000004">
    <property type="protein sequence ID" value="KAB0680657.1"/>
    <property type="molecule type" value="Genomic_DNA"/>
</dbReference>
<dbReference type="SUPFAM" id="SSF53335">
    <property type="entry name" value="S-adenosyl-L-methionine-dependent methyltransferases"/>
    <property type="match status" value="1"/>
</dbReference>
<dbReference type="InterPro" id="IPR050723">
    <property type="entry name" value="CFA/CMAS"/>
</dbReference>
<feature type="domain" description="DUF7884" evidence="6">
    <location>
        <begin position="17"/>
        <end position="86"/>
    </location>
</feature>
<evidence type="ECO:0000259" key="6">
    <source>
        <dbReference type="Pfam" id="PF25371"/>
    </source>
</evidence>
<dbReference type="Pfam" id="PF02353">
    <property type="entry name" value="CMAS"/>
    <property type="match status" value="1"/>
</dbReference>
<dbReference type="InterPro" id="IPR029063">
    <property type="entry name" value="SAM-dependent_MTases_sf"/>
</dbReference>
<keyword evidence="3 7" id="KW-0808">Transferase</keyword>
<keyword evidence="8" id="KW-1185">Reference proteome</keyword>
<comment type="similarity">
    <text evidence="1">Belongs to the CFA/CMAS family.</text>
</comment>
<dbReference type="PANTHER" id="PTHR43667:SF1">
    <property type="entry name" value="CYCLOPROPANE-FATTY-ACYL-PHOSPHOLIPID SYNTHASE"/>
    <property type="match status" value="1"/>
</dbReference>
<evidence type="ECO:0000313" key="7">
    <source>
        <dbReference type="EMBL" id="KAB0680657.1"/>
    </source>
</evidence>
<dbReference type="RefSeq" id="WP_150968809.1">
    <property type="nucleotide sequence ID" value="NZ_VZDO01000004.1"/>
</dbReference>
<keyword evidence="2 7" id="KW-0489">Methyltransferase</keyword>
<dbReference type="Pfam" id="PF25371">
    <property type="entry name" value="DUF7884"/>
    <property type="match status" value="1"/>
</dbReference>